<feature type="repeat" description="WD" evidence="4">
    <location>
        <begin position="544"/>
        <end position="585"/>
    </location>
</feature>
<keyword evidence="8" id="KW-0418">Kinase</keyword>
<dbReference type="CDD" id="cd14014">
    <property type="entry name" value="STKc_PknB_like"/>
    <property type="match status" value="1"/>
</dbReference>
<keyword evidence="5" id="KW-0067">ATP-binding</keyword>
<proteinExistence type="predicted"/>
<organism evidence="8 9">
    <name type="scientific">Anabaena subtropica FACHB-260</name>
    <dbReference type="NCBI Taxonomy" id="2692884"/>
    <lineage>
        <taxon>Bacteria</taxon>
        <taxon>Bacillati</taxon>
        <taxon>Cyanobacteriota</taxon>
        <taxon>Cyanophyceae</taxon>
        <taxon>Nostocales</taxon>
        <taxon>Nostocaceae</taxon>
        <taxon>Anabaena</taxon>
    </lineage>
</organism>
<keyword evidence="9" id="KW-1185">Reference proteome</keyword>
<keyword evidence="8" id="KW-0808">Transferase</keyword>
<keyword evidence="2" id="KW-0677">Repeat</keyword>
<feature type="region of interest" description="Disordered" evidence="6">
    <location>
        <begin position="302"/>
        <end position="350"/>
    </location>
</feature>
<feature type="binding site" evidence="5">
    <location>
        <position position="65"/>
    </location>
    <ligand>
        <name>ATP</name>
        <dbReference type="ChEBI" id="CHEBI:30616"/>
    </ligand>
</feature>
<keyword evidence="3" id="KW-0833">Ubl conjugation pathway</keyword>
<dbReference type="InterPro" id="IPR015943">
    <property type="entry name" value="WD40/YVTN_repeat-like_dom_sf"/>
</dbReference>
<dbReference type="InterPro" id="IPR036322">
    <property type="entry name" value="WD40_repeat_dom_sf"/>
</dbReference>
<dbReference type="PROSITE" id="PS00107">
    <property type="entry name" value="PROTEIN_KINASE_ATP"/>
    <property type="match status" value="1"/>
</dbReference>
<evidence type="ECO:0000259" key="7">
    <source>
        <dbReference type="PROSITE" id="PS50011"/>
    </source>
</evidence>
<evidence type="ECO:0000313" key="8">
    <source>
        <dbReference type="EMBL" id="MBD2343457.1"/>
    </source>
</evidence>
<comment type="caution">
    <text evidence="8">The sequence shown here is derived from an EMBL/GenBank/DDBJ whole genome shotgun (WGS) entry which is preliminary data.</text>
</comment>
<dbReference type="Gene3D" id="3.30.200.20">
    <property type="entry name" value="Phosphorylase Kinase, domain 1"/>
    <property type="match status" value="1"/>
</dbReference>
<reference evidence="8 9" key="1">
    <citation type="journal article" date="2020" name="ISME J.">
        <title>Comparative genomics reveals insights into cyanobacterial evolution and habitat adaptation.</title>
        <authorList>
            <person name="Chen M.Y."/>
            <person name="Teng W.K."/>
            <person name="Zhao L."/>
            <person name="Hu C.X."/>
            <person name="Zhou Y.K."/>
            <person name="Han B.P."/>
            <person name="Song L.R."/>
            <person name="Shu W.S."/>
        </authorList>
    </citation>
    <scope>NUCLEOTIDE SEQUENCE [LARGE SCALE GENOMIC DNA]</scope>
    <source>
        <strain evidence="8 9">FACHB-260</strain>
    </source>
</reference>
<keyword evidence="8" id="KW-0723">Serine/threonine-protein kinase</keyword>
<feature type="domain" description="Protein kinase" evidence="7">
    <location>
        <begin position="35"/>
        <end position="297"/>
    </location>
</feature>
<dbReference type="PANTHER" id="PTHR15622">
    <property type="entry name" value="WD40 REPEAT PROTEIN"/>
    <property type="match status" value="1"/>
</dbReference>
<feature type="repeat" description="WD" evidence="4">
    <location>
        <begin position="460"/>
        <end position="501"/>
    </location>
</feature>
<dbReference type="Gene3D" id="1.10.510.10">
    <property type="entry name" value="Transferase(Phosphotransferase) domain 1"/>
    <property type="match status" value="1"/>
</dbReference>
<dbReference type="Proteomes" id="UP000607281">
    <property type="component" value="Unassembled WGS sequence"/>
</dbReference>
<gene>
    <name evidence="8" type="ORF">H6G18_04750</name>
</gene>
<dbReference type="NCBIfam" id="NF045510">
    <property type="entry name" value="4Cys_prefix_kin"/>
    <property type="match status" value="1"/>
</dbReference>
<feature type="repeat" description="WD" evidence="4">
    <location>
        <begin position="502"/>
        <end position="543"/>
    </location>
</feature>
<evidence type="ECO:0000256" key="6">
    <source>
        <dbReference type="SAM" id="MobiDB-lite"/>
    </source>
</evidence>
<evidence type="ECO:0000256" key="4">
    <source>
        <dbReference type="PROSITE-ProRule" id="PRU00221"/>
    </source>
</evidence>
<dbReference type="InterPro" id="IPR000719">
    <property type="entry name" value="Prot_kinase_dom"/>
</dbReference>
<evidence type="ECO:0000256" key="5">
    <source>
        <dbReference type="PROSITE-ProRule" id="PRU10141"/>
    </source>
</evidence>
<dbReference type="PROSITE" id="PS50011">
    <property type="entry name" value="PROTEIN_KINASE_DOM"/>
    <property type="match status" value="1"/>
</dbReference>
<feature type="repeat" description="WD" evidence="4">
    <location>
        <begin position="670"/>
        <end position="704"/>
    </location>
</feature>
<dbReference type="SUPFAM" id="SSF56112">
    <property type="entry name" value="Protein kinase-like (PK-like)"/>
    <property type="match status" value="1"/>
</dbReference>
<keyword evidence="1 4" id="KW-0853">WD repeat</keyword>
<dbReference type="Gene3D" id="2.130.10.10">
    <property type="entry name" value="YVTN repeat-like/Quinoprotein amine dehydrogenase"/>
    <property type="match status" value="3"/>
</dbReference>
<dbReference type="PROSITE" id="PS50294">
    <property type="entry name" value="WD_REPEATS_REGION"/>
    <property type="match status" value="6"/>
</dbReference>
<dbReference type="RefSeq" id="WP_190405926.1">
    <property type="nucleotide sequence ID" value="NZ_JACJRF010000005.1"/>
</dbReference>
<feature type="compositionally biased region" description="Pro residues" evidence="6">
    <location>
        <begin position="310"/>
        <end position="321"/>
    </location>
</feature>
<dbReference type="InterPro" id="IPR020472">
    <property type="entry name" value="WD40_PAC1"/>
</dbReference>
<dbReference type="PROSITE" id="PS50082">
    <property type="entry name" value="WD_REPEATS_2"/>
    <property type="match status" value="6"/>
</dbReference>
<dbReference type="PROSITE" id="PS00678">
    <property type="entry name" value="WD_REPEATS_1"/>
    <property type="match status" value="4"/>
</dbReference>
<dbReference type="PRINTS" id="PR00320">
    <property type="entry name" value="GPROTEINBRPT"/>
</dbReference>
<dbReference type="InterPro" id="IPR051983">
    <property type="entry name" value="WSB_SOCS-box_domain"/>
</dbReference>
<dbReference type="SMART" id="SM00320">
    <property type="entry name" value="WD40"/>
    <property type="match status" value="7"/>
</dbReference>
<dbReference type="InterPro" id="IPR017441">
    <property type="entry name" value="Protein_kinase_ATP_BS"/>
</dbReference>
<dbReference type="InterPro" id="IPR019775">
    <property type="entry name" value="WD40_repeat_CS"/>
</dbReference>
<dbReference type="Pfam" id="PF00400">
    <property type="entry name" value="WD40"/>
    <property type="match status" value="7"/>
</dbReference>
<dbReference type="SUPFAM" id="SSF50978">
    <property type="entry name" value="WD40 repeat-like"/>
    <property type="match status" value="1"/>
</dbReference>
<evidence type="ECO:0000256" key="2">
    <source>
        <dbReference type="ARBA" id="ARBA00022737"/>
    </source>
</evidence>
<evidence type="ECO:0000256" key="1">
    <source>
        <dbReference type="ARBA" id="ARBA00022574"/>
    </source>
</evidence>
<dbReference type="EMBL" id="JACJRF010000005">
    <property type="protein sequence ID" value="MBD2343457.1"/>
    <property type="molecule type" value="Genomic_DNA"/>
</dbReference>
<dbReference type="PANTHER" id="PTHR15622:SF2">
    <property type="entry name" value="U4_U6 SMALL NUCLEAR RIBONUCLEOPROTEIN PRP4"/>
    <property type="match status" value="1"/>
</dbReference>
<dbReference type="Pfam" id="PF00069">
    <property type="entry name" value="Pkinase"/>
    <property type="match status" value="1"/>
</dbReference>
<name>A0ABR8CJQ1_9NOST</name>
<accession>A0ABR8CJQ1</accession>
<dbReference type="InterPro" id="IPR001680">
    <property type="entry name" value="WD40_rpt"/>
</dbReference>
<dbReference type="SMART" id="SM00220">
    <property type="entry name" value="S_TKc"/>
    <property type="match status" value="1"/>
</dbReference>
<dbReference type="GO" id="GO:0004674">
    <property type="term" value="F:protein serine/threonine kinase activity"/>
    <property type="evidence" value="ECO:0007669"/>
    <property type="project" value="UniProtKB-KW"/>
</dbReference>
<keyword evidence="5" id="KW-0547">Nucleotide-binding</keyword>
<dbReference type="InterPro" id="IPR011009">
    <property type="entry name" value="Kinase-like_dom_sf"/>
</dbReference>
<evidence type="ECO:0000313" key="9">
    <source>
        <dbReference type="Proteomes" id="UP000607281"/>
    </source>
</evidence>
<dbReference type="CDD" id="cd00200">
    <property type="entry name" value="WD40"/>
    <property type="match status" value="1"/>
</dbReference>
<feature type="repeat" description="WD" evidence="4">
    <location>
        <begin position="628"/>
        <end position="669"/>
    </location>
</feature>
<sequence length="704" mass="76451">MTCCLNPACHNPPHPDGVKFCSSCGVPLIVLRNRYRPMKTLGGGGFGKTYLAEDVDKLNEHCVIKQFAPQVQGTASLNKATELFEQEAKRLQQLGKHPQIPTLLAYFNEDNRLYLVQEFMAGQNLFKELQQQGIFNEQKVRELLLDLLDILQTVHQQQVIHRDIKPENIIRHSDGKLVLIDFGASKQLTATVMTNPGTAIGSFGYAPLEQMQGGEAYPVSDLYSVGATCFHLLSGIHPWELWKRQGYGWVANWRQHLPQPVSQELGRILDKLLHEEHQQRYHSATEVLQALNSSPSLPVPPTQPVIVKPVSPPPSPVPPTQPAIVKPSSPPPSTRISSSQPIPAPTPPPKHLNKQALWGFIILCGGLTGFWFWQSSLSGYKDSPLPTQTLEATPKLSNSPQPSFTPVSISDIAPVKTLQGHSDVVFSVAISPDGKTFASGSKDKTIKLWNLTTGEQIRNLAGHSGGVGPVAISPDGKTLASGSGDKTIKLWNLATGQQIRTLTGHSSEVNSLAISPDGKTLASGSSDTTIKLWNLATGQQIRTLTGHSERVLSVAISPDGKTLASGSRNTTIKLWNLTTGQELRSLTGDSWAYSLVISPDGKTLVSGHFDSNTITLWNLETGEKIHTLKGHSNLVLSVAISPDGKTLASGSGDDTIKLWNMATGEQIRTLKGHSHLVNSVAFSPDGKNLVSGSFDNTMKIWRLE</sequence>
<evidence type="ECO:0000256" key="3">
    <source>
        <dbReference type="ARBA" id="ARBA00022786"/>
    </source>
</evidence>
<feature type="repeat" description="WD" evidence="4">
    <location>
        <begin position="418"/>
        <end position="459"/>
    </location>
</feature>
<protein>
    <submittedName>
        <fullName evidence="8">Serine/threonine protein kinase</fullName>
    </submittedName>
</protein>